<evidence type="ECO:0000256" key="14">
    <source>
        <dbReference type="RuleBase" id="RU366026"/>
    </source>
</evidence>
<feature type="domain" description="Cobalamin adenosyltransferase-like" evidence="15">
    <location>
        <begin position="3"/>
        <end position="162"/>
    </location>
</feature>
<dbReference type="NCBIfam" id="TIGR00636">
    <property type="entry name" value="PduO_Nterm"/>
    <property type="match status" value="1"/>
</dbReference>
<name>F7NDX4_9FIRM</name>
<proteinExistence type="inferred from homology"/>
<dbReference type="EMBL" id="AFGF01000013">
    <property type="protein sequence ID" value="EGO65789.1"/>
    <property type="molecule type" value="Genomic_DNA"/>
</dbReference>
<evidence type="ECO:0000256" key="12">
    <source>
        <dbReference type="ARBA" id="ARBA00048555"/>
    </source>
</evidence>
<keyword evidence="6 14" id="KW-0808">Transferase</keyword>
<dbReference type="GO" id="GO:0005524">
    <property type="term" value="F:ATP binding"/>
    <property type="evidence" value="ECO:0007669"/>
    <property type="project" value="UniProtKB-UniRule"/>
</dbReference>
<dbReference type="STRING" id="1009370.ALO_01160"/>
<dbReference type="Proteomes" id="UP000003240">
    <property type="component" value="Unassembled WGS sequence"/>
</dbReference>
<evidence type="ECO:0000313" key="17">
    <source>
        <dbReference type="Proteomes" id="UP000003240"/>
    </source>
</evidence>
<organism evidence="16 17">
    <name type="scientific">Acetonema longum DSM 6540</name>
    <dbReference type="NCBI Taxonomy" id="1009370"/>
    <lineage>
        <taxon>Bacteria</taxon>
        <taxon>Bacillati</taxon>
        <taxon>Bacillota</taxon>
        <taxon>Negativicutes</taxon>
        <taxon>Acetonemataceae</taxon>
        <taxon>Acetonema</taxon>
    </lineage>
</organism>
<keyword evidence="7 14" id="KW-0547">Nucleotide-binding</keyword>
<dbReference type="InterPro" id="IPR029499">
    <property type="entry name" value="PduO-typ"/>
</dbReference>
<dbReference type="GO" id="GO:0009236">
    <property type="term" value="P:cobalamin biosynthetic process"/>
    <property type="evidence" value="ECO:0007669"/>
    <property type="project" value="UniProtKB-UniRule"/>
</dbReference>
<dbReference type="AlphaFoldDB" id="F7NDX4"/>
<evidence type="ECO:0000256" key="13">
    <source>
        <dbReference type="ARBA" id="ARBA00048692"/>
    </source>
</evidence>
<evidence type="ECO:0000256" key="6">
    <source>
        <dbReference type="ARBA" id="ARBA00022679"/>
    </source>
</evidence>
<evidence type="ECO:0000256" key="5">
    <source>
        <dbReference type="ARBA" id="ARBA00022573"/>
    </source>
</evidence>
<comment type="caution">
    <text evidence="16">The sequence shown here is derived from an EMBL/GenBank/DDBJ whole genome shotgun (WGS) entry which is preliminary data.</text>
</comment>
<dbReference type="PANTHER" id="PTHR12213:SF0">
    <property type="entry name" value="CORRINOID ADENOSYLTRANSFERASE MMAB"/>
    <property type="match status" value="1"/>
</dbReference>
<sequence length="170" mass="18680">MKIYTKTGDKGTTGLFTGQRVSKDSLRVEAYGTVDEMDAALGVARSLCQSKDVAATIYEIQKLLWSLMADLASVGEAPNRITAEQVGRVEQIIDAYDTQLPPLKQFVIAGDNRAAAAINLARTVTRRAERLVWSLAREELVNEQVLVLLNRLSDLCFILFRVEGEGHAAV</sequence>
<evidence type="ECO:0000256" key="4">
    <source>
        <dbReference type="ARBA" id="ARBA00020963"/>
    </source>
</evidence>
<dbReference type="eggNOG" id="COG2096">
    <property type="taxonomic scope" value="Bacteria"/>
</dbReference>
<dbReference type="Gene3D" id="1.20.1200.10">
    <property type="entry name" value="Cobalamin adenosyltransferase-like"/>
    <property type="match status" value="1"/>
</dbReference>
<evidence type="ECO:0000256" key="1">
    <source>
        <dbReference type="ARBA" id="ARBA00005121"/>
    </source>
</evidence>
<comment type="catalytic activity">
    <reaction evidence="13 14">
        <text>2 cob(II)alamin + reduced [electron-transfer flavoprotein] + 2 ATP = 2 adenosylcob(III)alamin + 2 triphosphate + oxidized [electron-transfer flavoprotein] + 3 H(+)</text>
        <dbReference type="Rhea" id="RHEA:28671"/>
        <dbReference type="Rhea" id="RHEA-COMP:10685"/>
        <dbReference type="Rhea" id="RHEA-COMP:10686"/>
        <dbReference type="ChEBI" id="CHEBI:15378"/>
        <dbReference type="ChEBI" id="CHEBI:16304"/>
        <dbReference type="ChEBI" id="CHEBI:18036"/>
        <dbReference type="ChEBI" id="CHEBI:18408"/>
        <dbReference type="ChEBI" id="CHEBI:30616"/>
        <dbReference type="ChEBI" id="CHEBI:57692"/>
        <dbReference type="ChEBI" id="CHEBI:58307"/>
        <dbReference type="EC" id="2.5.1.17"/>
    </reaction>
</comment>
<protein>
    <recommendedName>
        <fullName evidence="4 14">Corrinoid adenosyltransferase</fullName>
        <ecNumber evidence="3 14">2.5.1.17</ecNumber>
    </recommendedName>
    <alternativeName>
        <fullName evidence="9 14">Cob(II)alamin adenosyltransferase</fullName>
    </alternativeName>
    <alternativeName>
        <fullName evidence="11 14">Cob(II)yrinic acid a,c-diamide adenosyltransferase</fullName>
    </alternativeName>
    <alternativeName>
        <fullName evidence="10 14">Cobinamide/cobalamin adenosyltransferase</fullName>
    </alternativeName>
</protein>
<dbReference type="EC" id="2.5.1.17" evidence="3 14"/>
<accession>F7NDX4</accession>
<dbReference type="SUPFAM" id="SSF89028">
    <property type="entry name" value="Cobalamin adenosyltransferase-like"/>
    <property type="match status" value="1"/>
</dbReference>
<dbReference type="InterPro" id="IPR036451">
    <property type="entry name" value="CblAdoTrfase-like_sf"/>
</dbReference>
<reference evidence="16 17" key="1">
    <citation type="journal article" date="2011" name="EMBO J.">
        <title>Structural diversity of bacterial flagellar motors.</title>
        <authorList>
            <person name="Chen S."/>
            <person name="Beeby M."/>
            <person name="Murphy G.E."/>
            <person name="Leadbetter J.R."/>
            <person name="Hendrixson D.R."/>
            <person name="Briegel A."/>
            <person name="Li Z."/>
            <person name="Shi J."/>
            <person name="Tocheva E.I."/>
            <person name="Muller A."/>
            <person name="Dobro M.J."/>
            <person name="Jensen G.J."/>
        </authorList>
    </citation>
    <scope>NUCLEOTIDE SEQUENCE [LARGE SCALE GENOMIC DNA]</scope>
    <source>
        <strain evidence="16 17">DSM 6540</strain>
    </source>
</reference>
<evidence type="ECO:0000313" key="16">
    <source>
        <dbReference type="EMBL" id="EGO65789.1"/>
    </source>
</evidence>
<evidence type="ECO:0000259" key="15">
    <source>
        <dbReference type="Pfam" id="PF01923"/>
    </source>
</evidence>
<dbReference type="PANTHER" id="PTHR12213">
    <property type="entry name" value="CORRINOID ADENOSYLTRANSFERASE"/>
    <property type="match status" value="1"/>
</dbReference>
<dbReference type="InterPro" id="IPR016030">
    <property type="entry name" value="CblAdoTrfase-like"/>
</dbReference>
<evidence type="ECO:0000256" key="3">
    <source>
        <dbReference type="ARBA" id="ARBA00012454"/>
    </source>
</evidence>
<dbReference type="GO" id="GO:0008817">
    <property type="term" value="F:corrinoid adenosyltransferase activity"/>
    <property type="evidence" value="ECO:0007669"/>
    <property type="project" value="UniProtKB-UniRule"/>
</dbReference>
<comment type="catalytic activity">
    <reaction evidence="12 14">
        <text>2 cob(II)yrinate a,c diamide + reduced [electron-transfer flavoprotein] + 2 ATP = 2 adenosylcob(III)yrinate a,c-diamide + 2 triphosphate + oxidized [electron-transfer flavoprotein] + 3 H(+)</text>
        <dbReference type="Rhea" id="RHEA:11528"/>
        <dbReference type="Rhea" id="RHEA-COMP:10685"/>
        <dbReference type="Rhea" id="RHEA-COMP:10686"/>
        <dbReference type="ChEBI" id="CHEBI:15378"/>
        <dbReference type="ChEBI" id="CHEBI:18036"/>
        <dbReference type="ChEBI" id="CHEBI:30616"/>
        <dbReference type="ChEBI" id="CHEBI:57692"/>
        <dbReference type="ChEBI" id="CHEBI:58307"/>
        <dbReference type="ChEBI" id="CHEBI:58503"/>
        <dbReference type="ChEBI" id="CHEBI:58537"/>
        <dbReference type="EC" id="2.5.1.17"/>
    </reaction>
</comment>
<evidence type="ECO:0000256" key="8">
    <source>
        <dbReference type="ARBA" id="ARBA00022840"/>
    </source>
</evidence>
<dbReference type="OrthoDB" id="9778896at2"/>
<evidence type="ECO:0000256" key="10">
    <source>
        <dbReference type="ARBA" id="ARBA00033334"/>
    </source>
</evidence>
<keyword evidence="8 14" id="KW-0067">ATP-binding</keyword>
<dbReference type="Pfam" id="PF01923">
    <property type="entry name" value="Cob_adeno_trans"/>
    <property type="match status" value="1"/>
</dbReference>
<comment type="similarity">
    <text evidence="2 14">Belongs to the Cob(I)alamin adenosyltransferase family.</text>
</comment>
<gene>
    <name evidence="16" type="ORF">ALO_01160</name>
</gene>
<dbReference type="RefSeq" id="WP_004091948.1">
    <property type="nucleotide sequence ID" value="NZ_AFGF01000013.1"/>
</dbReference>
<keyword evidence="17" id="KW-1185">Reference proteome</keyword>
<dbReference type="UniPathway" id="UPA00148">
    <property type="reaction ID" value="UER00233"/>
</dbReference>
<evidence type="ECO:0000256" key="7">
    <source>
        <dbReference type="ARBA" id="ARBA00022741"/>
    </source>
</evidence>
<evidence type="ECO:0000256" key="11">
    <source>
        <dbReference type="ARBA" id="ARBA00033354"/>
    </source>
</evidence>
<keyword evidence="5 14" id="KW-0169">Cobalamin biosynthesis</keyword>
<evidence type="ECO:0000256" key="9">
    <source>
        <dbReference type="ARBA" id="ARBA00031529"/>
    </source>
</evidence>
<comment type="pathway">
    <text evidence="1 14">Cofactor biosynthesis; adenosylcobalamin biosynthesis; adenosylcobalamin from cob(II)yrinate a,c-diamide: step 2/7.</text>
</comment>
<evidence type="ECO:0000256" key="2">
    <source>
        <dbReference type="ARBA" id="ARBA00007487"/>
    </source>
</evidence>